<evidence type="ECO:0000313" key="3">
    <source>
        <dbReference type="Proteomes" id="UP000410492"/>
    </source>
</evidence>
<dbReference type="OrthoDB" id="6252992at2759"/>
<gene>
    <name evidence="2" type="ORF">CALMAC_LOCUS14487</name>
</gene>
<dbReference type="Proteomes" id="UP000410492">
    <property type="component" value="Unassembled WGS sequence"/>
</dbReference>
<organism evidence="2 3">
    <name type="scientific">Callosobruchus maculatus</name>
    <name type="common">Southern cowpea weevil</name>
    <name type="synonym">Pulse bruchid</name>
    <dbReference type="NCBI Taxonomy" id="64391"/>
    <lineage>
        <taxon>Eukaryota</taxon>
        <taxon>Metazoa</taxon>
        <taxon>Ecdysozoa</taxon>
        <taxon>Arthropoda</taxon>
        <taxon>Hexapoda</taxon>
        <taxon>Insecta</taxon>
        <taxon>Pterygota</taxon>
        <taxon>Neoptera</taxon>
        <taxon>Endopterygota</taxon>
        <taxon>Coleoptera</taxon>
        <taxon>Polyphaga</taxon>
        <taxon>Cucujiformia</taxon>
        <taxon>Chrysomeloidea</taxon>
        <taxon>Chrysomelidae</taxon>
        <taxon>Bruchinae</taxon>
        <taxon>Bruchini</taxon>
        <taxon>Callosobruchus</taxon>
    </lineage>
</organism>
<keyword evidence="3" id="KW-1185">Reference proteome</keyword>
<dbReference type="AlphaFoldDB" id="A0A653D521"/>
<dbReference type="EMBL" id="CAACVG010010212">
    <property type="protein sequence ID" value="VEN55260.1"/>
    <property type="molecule type" value="Genomic_DNA"/>
</dbReference>
<protein>
    <submittedName>
        <fullName evidence="2">Uncharacterized protein</fullName>
    </submittedName>
</protein>
<feature type="region of interest" description="Disordered" evidence="1">
    <location>
        <begin position="1"/>
        <end position="68"/>
    </location>
</feature>
<name>A0A653D521_CALMS</name>
<sequence>MENHPPDSPDSIPGDLLRDKRRRTLIPSRRSSIENEIDEEVHRGKNNNNDVDFVLMDDESHENGADDE</sequence>
<evidence type="ECO:0000256" key="1">
    <source>
        <dbReference type="SAM" id="MobiDB-lite"/>
    </source>
</evidence>
<reference evidence="2 3" key="1">
    <citation type="submission" date="2019-01" db="EMBL/GenBank/DDBJ databases">
        <authorList>
            <person name="Sayadi A."/>
        </authorList>
    </citation>
    <scope>NUCLEOTIDE SEQUENCE [LARGE SCALE GENOMIC DNA]</scope>
</reference>
<proteinExistence type="predicted"/>
<feature type="non-terminal residue" evidence="2">
    <location>
        <position position="68"/>
    </location>
</feature>
<evidence type="ECO:0000313" key="2">
    <source>
        <dbReference type="EMBL" id="VEN55260.1"/>
    </source>
</evidence>
<accession>A0A653D521</accession>